<feature type="compositionally biased region" description="Basic residues" evidence="1">
    <location>
        <begin position="11"/>
        <end position="25"/>
    </location>
</feature>
<dbReference type="AlphaFoldDB" id="A0A0L9UK82"/>
<feature type="region of interest" description="Disordered" evidence="1">
    <location>
        <begin position="142"/>
        <end position="166"/>
    </location>
</feature>
<protein>
    <submittedName>
        <fullName evidence="2">Uncharacterized protein</fullName>
    </submittedName>
</protein>
<accession>A0A0L9UK82</accession>
<evidence type="ECO:0000313" key="2">
    <source>
        <dbReference type="EMBL" id="KOM43310.1"/>
    </source>
</evidence>
<feature type="compositionally biased region" description="Low complexity" evidence="1">
    <location>
        <begin position="143"/>
        <end position="152"/>
    </location>
</feature>
<feature type="compositionally biased region" description="Basic and acidic residues" evidence="1">
    <location>
        <begin position="193"/>
        <end position="210"/>
    </location>
</feature>
<evidence type="ECO:0000313" key="3">
    <source>
        <dbReference type="Proteomes" id="UP000053144"/>
    </source>
</evidence>
<dbReference type="Proteomes" id="UP000053144">
    <property type="component" value="Chromosome 5"/>
</dbReference>
<dbReference type="EMBL" id="CM003375">
    <property type="protein sequence ID" value="KOM43310.1"/>
    <property type="molecule type" value="Genomic_DNA"/>
</dbReference>
<proteinExistence type="predicted"/>
<organism evidence="2 3">
    <name type="scientific">Phaseolus angularis</name>
    <name type="common">Azuki bean</name>
    <name type="synonym">Vigna angularis</name>
    <dbReference type="NCBI Taxonomy" id="3914"/>
    <lineage>
        <taxon>Eukaryota</taxon>
        <taxon>Viridiplantae</taxon>
        <taxon>Streptophyta</taxon>
        <taxon>Embryophyta</taxon>
        <taxon>Tracheophyta</taxon>
        <taxon>Spermatophyta</taxon>
        <taxon>Magnoliopsida</taxon>
        <taxon>eudicotyledons</taxon>
        <taxon>Gunneridae</taxon>
        <taxon>Pentapetalae</taxon>
        <taxon>rosids</taxon>
        <taxon>fabids</taxon>
        <taxon>Fabales</taxon>
        <taxon>Fabaceae</taxon>
        <taxon>Papilionoideae</taxon>
        <taxon>50 kb inversion clade</taxon>
        <taxon>NPAAA clade</taxon>
        <taxon>indigoferoid/millettioid clade</taxon>
        <taxon>Phaseoleae</taxon>
        <taxon>Vigna</taxon>
    </lineage>
</organism>
<feature type="region of interest" description="Disordered" evidence="1">
    <location>
        <begin position="1"/>
        <end position="45"/>
    </location>
</feature>
<gene>
    <name evidence="2" type="ORF">LR48_Vigan05g091400</name>
</gene>
<evidence type="ECO:0000256" key="1">
    <source>
        <dbReference type="SAM" id="MobiDB-lite"/>
    </source>
</evidence>
<feature type="region of interest" description="Disordered" evidence="1">
    <location>
        <begin position="60"/>
        <end position="98"/>
    </location>
</feature>
<name>A0A0L9UK82_PHAAN</name>
<sequence length="217" mass="24234">MPQAAIPLRRQPQRRCRDHHSRHHNASPPLKSSPPRCSITGHPPSRRDFLAAIREFVFASPTSRRRRTESSSCSPSNQQAPPPFAKGSPLLKPPYPSRVADCNVQRTSSTTLFTVTTTPQHPPSYRRTTKLRFTFITINTIASSSSPKQSQSRFRPGRHQRTSAPPRGFHIASVTYSRRAQLLAAAIHLRTCNSKEKPKQTQADGGKEKGLFPNSEP</sequence>
<feature type="region of interest" description="Disordered" evidence="1">
    <location>
        <begin position="193"/>
        <end position="217"/>
    </location>
</feature>
<reference evidence="3" key="1">
    <citation type="journal article" date="2015" name="Proc. Natl. Acad. Sci. U.S.A.">
        <title>Genome sequencing of adzuki bean (Vigna angularis) provides insight into high starch and low fat accumulation and domestication.</title>
        <authorList>
            <person name="Yang K."/>
            <person name="Tian Z."/>
            <person name="Chen C."/>
            <person name="Luo L."/>
            <person name="Zhao B."/>
            <person name="Wang Z."/>
            <person name="Yu L."/>
            <person name="Li Y."/>
            <person name="Sun Y."/>
            <person name="Li W."/>
            <person name="Chen Y."/>
            <person name="Li Y."/>
            <person name="Zhang Y."/>
            <person name="Ai D."/>
            <person name="Zhao J."/>
            <person name="Shang C."/>
            <person name="Ma Y."/>
            <person name="Wu B."/>
            <person name="Wang M."/>
            <person name="Gao L."/>
            <person name="Sun D."/>
            <person name="Zhang P."/>
            <person name="Guo F."/>
            <person name="Wang W."/>
            <person name="Li Y."/>
            <person name="Wang J."/>
            <person name="Varshney R.K."/>
            <person name="Wang J."/>
            <person name="Ling H.Q."/>
            <person name="Wan P."/>
        </authorList>
    </citation>
    <scope>NUCLEOTIDE SEQUENCE</scope>
    <source>
        <strain evidence="3">cv. Jingnong 6</strain>
    </source>
</reference>
<dbReference type="Gramene" id="KOM43310">
    <property type="protein sequence ID" value="KOM43310"/>
    <property type="gene ID" value="LR48_Vigan05g091400"/>
</dbReference>